<name>A0A4R2NJJ0_9BACL</name>
<gene>
    <name evidence="1" type="ORF">EV207_1401</name>
</gene>
<evidence type="ECO:0000313" key="2">
    <source>
        <dbReference type="Proteomes" id="UP000295416"/>
    </source>
</evidence>
<evidence type="ECO:0000313" key="1">
    <source>
        <dbReference type="EMBL" id="TCP21693.1"/>
    </source>
</evidence>
<dbReference type="AlphaFoldDB" id="A0A4R2NJJ0"/>
<sequence>VGAPYAMKVARAVQTRGKGSDNVKPLPIRMNKRLHKTHFFMQLSRF</sequence>
<proteinExistence type="predicted"/>
<dbReference type="Proteomes" id="UP000295416">
    <property type="component" value="Unassembled WGS sequence"/>
</dbReference>
<dbReference type="EMBL" id="SLXK01000040">
    <property type="protein sequence ID" value="TCP21693.1"/>
    <property type="molecule type" value="Genomic_DNA"/>
</dbReference>
<accession>A0A4R2NJJ0</accession>
<feature type="non-terminal residue" evidence="1">
    <location>
        <position position="1"/>
    </location>
</feature>
<organism evidence="1 2">
    <name type="scientific">Scopulibacillus darangshiensis</name>
    <dbReference type="NCBI Taxonomy" id="442528"/>
    <lineage>
        <taxon>Bacteria</taxon>
        <taxon>Bacillati</taxon>
        <taxon>Bacillota</taxon>
        <taxon>Bacilli</taxon>
        <taxon>Bacillales</taxon>
        <taxon>Sporolactobacillaceae</taxon>
        <taxon>Scopulibacillus</taxon>
    </lineage>
</organism>
<keyword evidence="2" id="KW-1185">Reference proteome</keyword>
<protein>
    <submittedName>
        <fullName evidence="1">Uncharacterized protein</fullName>
    </submittedName>
</protein>
<comment type="caution">
    <text evidence="1">The sequence shown here is derived from an EMBL/GenBank/DDBJ whole genome shotgun (WGS) entry which is preliminary data.</text>
</comment>
<reference evidence="1 2" key="1">
    <citation type="submission" date="2019-03" db="EMBL/GenBank/DDBJ databases">
        <title>Genomic Encyclopedia of Type Strains, Phase IV (KMG-IV): sequencing the most valuable type-strain genomes for metagenomic binning, comparative biology and taxonomic classification.</title>
        <authorList>
            <person name="Goeker M."/>
        </authorList>
    </citation>
    <scope>NUCLEOTIDE SEQUENCE [LARGE SCALE GENOMIC DNA]</scope>
    <source>
        <strain evidence="1 2">DSM 19377</strain>
    </source>
</reference>